<dbReference type="Gene3D" id="2.60.450.10">
    <property type="entry name" value="Lipopolysaccharide (LPS) transport protein A like domain"/>
    <property type="match status" value="1"/>
</dbReference>
<reference evidence="5 6" key="1">
    <citation type="submission" date="2019-09" db="EMBL/GenBank/DDBJ databases">
        <title>Draft Whole-Genome sequence of Blastochloris sulfoviridis DSM 729.</title>
        <authorList>
            <person name="Meyer T.E."/>
            <person name="Kyndt J.A."/>
        </authorList>
    </citation>
    <scope>NUCLEOTIDE SEQUENCE [LARGE SCALE GENOMIC DNA]</scope>
    <source>
        <strain evidence="5 6">DSM 729</strain>
    </source>
</reference>
<name>A0A5M6I425_9HYPH</name>
<dbReference type="PROSITE" id="PS51257">
    <property type="entry name" value="PROKAR_LIPOPROTEIN"/>
    <property type="match status" value="1"/>
</dbReference>
<dbReference type="InterPro" id="IPR052037">
    <property type="entry name" value="LPS_export_LptA"/>
</dbReference>
<dbReference type="PANTHER" id="PTHR36504">
    <property type="entry name" value="LIPOPOLYSACCHARIDE EXPORT SYSTEM PROTEIN LPTA"/>
    <property type="match status" value="1"/>
</dbReference>
<keyword evidence="6" id="KW-1185">Reference proteome</keyword>
<feature type="region of interest" description="Disordered" evidence="2">
    <location>
        <begin position="201"/>
        <end position="254"/>
    </location>
</feature>
<evidence type="ECO:0000256" key="1">
    <source>
        <dbReference type="ARBA" id="ARBA00022729"/>
    </source>
</evidence>
<feature type="compositionally biased region" description="Pro residues" evidence="2">
    <location>
        <begin position="238"/>
        <end position="248"/>
    </location>
</feature>
<dbReference type="AlphaFoldDB" id="A0A5M6I425"/>
<dbReference type="OrthoDB" id="9811926at2"/>
<dbReference type="PANTHER" id="PTHR36504:SF1">
    <property type="entry name" value="LIPOPOLYSACCHARIDE EXPORT SYSTEM PROTEIN LPTA"/>
    <property type="match status" value="1"/>
</dbReference>
<comment type="caution">
    <text evidence="5">The sequence shown here is derived from an EMBL/GenBank/DDBJ whole genome shotgun (WGS) entry which is preliminary data.</text>
</comment>
<dbReference type="GO" id="GO:0017089">
    <property type="term" value="F:glycolipid transfer activity"/>
    <property type="evidence" value="ECO:0007669"/>
    <property type="project" value="TreeGrafter"/>
</dbReference>
<feature type="chain" id="PRO_5024418645" evidence="3">
    <location>
        <begin position="30"/>
        <end position="254"/>
    </location>
</feature>
<evidence type="ECO:0000313" key="6">
    <source>
        <dbReference type="Proteomes" id="UP000323886"/>
    </source>
</evidence>
<evidence type="ECO:0000256" key="3">
    <source>
        <dbReference type="SAM" id="SignalP"/>
    </source>
</evidence>
<accession>A0A5M6I425</accession>
<organism evidence="5 6">
    <name type="scientific">Blastochloris sulfoviridis</name>
    <dbReference type="NCBI Taxonomy" id="50712"/>
    <lineage>
        <taxon>Bacteria</taxon>
        <taxon>Pseudomonadati</taxon>
        <taxon>Pseudomonadota</taxon>
        <taxon>Alphaproteobacteria</taxon>
        <taxon>Hyphomicrobiales</taxon>
        <taxon>Blastochloridaceae</taxon>
        <taxon>Blastochloris</taxon>
    </lineage>
</organism>
<feature type="domain" description="Organic solvent tolerance-like N-terminal" evidence="4">
    <location>
        <begin position="52"/>
        <end position="195"/>
    </location>
</feature>
<dbReference type="EMBL" id="VWPL01000004">
    <property type="protein sequence ID" value="KAA5602933.1"/>
    <property type="molecule type" value="Genomic_DNA"/>
</dbReference>
<evidence type="ECO:0000259" key="4">
    <source>
        <dbReference type="Pfam" id="PF03968"/>
    </source>
</evidence>
<evidence type="ECO:0000313" key="5">
    <source>
        <dbReference type="EMBL" id="KAA5602933.1"/>
    </source>
</evidence>
<feature type="region of interest" description="Disordered" evidence="2">
    <location>
        <begin position="93"/>
        <end position="134"/>
    </location>
</feature>
<dbReference type="Proteomes" id="UP000323886">
    <property type="component" value="Unassembled WGS sequence"/>
</dbReference>
<proteinExistence type="predicted"/>
<dbReference type="GO" id="GO:0030288">
    <property type="term" value="C:outer membrane-bounded periplasmic space"/>
    <property type="evidence" value="ECO:0007669"/>
    <property type="project" value="TreeGrafter"/>
</dbReference>
<sequence>MRGFKSPATMSVALLAACAAFALSSPAGAQQGNNVPNALQGFAKNRDKPVRIEAASLEVRERDKAAVFAGNVMVQQGDTTMRSKQLVVHYDLEAGKGGGKGQPQTQAQPQAQVQAKPKASQPPAKAGAESVAPRQIKRLEATGGVIVSTQEQTATGDTGLFEMATNTVTLSGNVVLTQGPNVLRGERLIVDLNSGVSRIEAGKGGTGRVQGLFVPGSEKSGKPDARQEAKPQSSAIPQPQPLRAPIPLGPARGN</sequence>
<evidence type="ECO:0000256" key="2">
    <source>
        <dbReference type="SAM" id="MobiDB-lite"/>
    </source>
</evidence>
<protein>
    <submittedName>
        <fullName evidence="5">Organic solvent tolerance protein OstA</fullName>
    </submittedName>
</protein>
<feature type="signal peptide" evidence="3">
    <location>
        <begin position="1"/>
        <end position="29"/>
    </location>
</feature>
<feature type="compositionally biased region" description="Low complexity" evidence="2">
    <location>
        <begin position="102"/>
        <end position="128"/>
    </location>
</feature>
<dbReference type="Pfam" id="PF03968">
    <property type="entry name" value="LptD_N"/>
    <property type="match status" value="1"/>
</dbReference>
<feature type="compositionally biased region" description="Basic and acidic residues" evidence="2">
    <location>
        <begin position="219"/>
        <end position="229"/>
    </location>
</feature>
<dbReference type="GO" id="GO:0015920">
    <property type="term" value="P:lipopolysaccharide transport"/>
    <property type="evidence" value="ECO:0007669"/>
    <property type="project" value="TreeGrafter"/>
</dbReference>
<dbReference type="InterPro" id="IPR005653">
    <property type="entry name" value="OstA-like_N"/>
</dbReference>
<gene>
    <name evidence="5" type="ORF">F1193_03620</name>
</gene>
<keyword evidence="1 3" id="KW-0732">Signal</keyword>
<dbReference type="GO" id="GO:0009279">
    <property type="term" value="C:cell outer membrane"/>
    <property type="evidence" value="ECO:0007669"/>
    <property type="project" value="TreeGrafter"/>
</dbReference>